<keyword evidence="3" id="KW-1185">Reference proteome</keyword>
<feature type="region of interest" description="Disordered" evidence="1">
    <location>
        <begin position="68"/>
        <end position="145"/>
    </location>
</feature>
<dbReference type="PaxDb" id="65489-OBART08G19200.1"/>
<dbReference type="EnsemblPlants" id="OBART08G19200.1">
    <property type="protein sequence ID" value="OBART08G19200.1"/>
    <property type="gene ID" value="OBART08G19200"/>
</dbReference>
<dbReference type="Proteomes" id="UP000026960">
    <property type="component" value="Chromosome 8"/>
</dbReference>
<feature type="compositionally biased region" description="Basic and acidic residues" evidence="1">
    <location>
        <begin position="116"/>
        <end position="135"/>
    </location>
</feature>
<feature type="compositionally biased region" description="Polar residues" evidence="1">
    <location>
        <begin position="136"/>
        <end position="145"/>
    </location>
</feature>
<dbReference type="Gramene" id="OBART08G19200.1">
    <property type="protein sequence ID" value="OBART08G19200.1"/>
    <property type="gene ID" value="OBART08G19200"/>
</dbReference>
<dbReference type="AlphaFoldDB" id="A0A0D3H1Q7"/>
<proteinExistence type="predicted"/>
<evidence type="ECO:0000313" key="2">
    <source>
        <dbReference type="EnsemblPlants" id="OBART08G19200.1"/>
    </source>
</evidence>
<feature type="region of interest" description="Disordered" evidence="1">
    <location>
        <begin position="1"/>
        <end position="24"/>
    </location>
</feature>
<reference evidence="2" key="1">
    <citation type="journal article" date="2009" name="Rice">
        <title>De Novo Next Generation Sequencing of Plant Genomes.</title>
        <authorList>
            <person name="Rounsley S."/>
            <person name="Marri P.R."/>
            <person name="Yu Y."/>
            <person name="He R."/>
            <person name="Sisneros N."/>
            <person name="Goicoechea J.L."/>
            <person name="Lee S.J."/>
            <person name="Angelova A."/>
            <person name="Kudrna D."/>
            <person name="Luo M."/>
            <person name="Affourtit J."/>
            <person name="Desany B."/>
            <person name="Knight J."/>
            <person name="Niazi F."/>
            <person name="Egholm M."/>
            <person name="Wing R.A."/>
        </authorList>
    </citation>
    <scope>NUCLEOTIDE SEQUENCE [LARGE SCALE GENOMIC DNA]</scope>
    <source>
        <strain evidence="2">cv. IRGC 105608</strain>
    </source>
</reference>
<sequence>MKGAAFGLSKEPQYGGDEGQVRQRRGRRCVGPALVVLPEHRRRRHHVLRQVHLVLVGRRLRVEMALPSASSESDFMHVSKKTRCSPRLNKGSASPRLDKSNTAHSNKKTCAVKPTDYMKEYRRELCKSAEPEHNQSTRQEQSAGL</sequence>
<protein>
    <submittedName>
        <fullName evidence="2">Uncharacterized protein</fullName>
    </submittedName>
</protein>
<dbReference type="HOGENOM" id="CLU_1789885_0_0_1"/>
<evidence type="ECO:0000313" key="3">
    <source>
        <dbReference type="Proteomes" id="UP000026960"/>
    </source>
</evidence>
<accession>A0A0D3H1Q7</accession>
<organism evidence="2">
    <name type="scientific">Oryza barthii</name>
    <dbReference type="NCBI Taxonomy" id="65489"/>
    <lineage>
        <taxon>Eukaryota</taxon>
        <taxon>Viridiplantae</taxon>
        <taxon>Streptophyta</taxon>
        <taxon>Embryophyta</taxon>
        <taxon>Tracheophyta</taxon>
        <taxon>Spermatophyta</taxon>
        <taxon>Magnoliopsida</taxon>
        <taxon>Liliopsida</taxon>
        <taxon>Poales</taxon>
        <taxon>Poaceae</taxon>
        <taxon>BOP clade</taxon>
        <taxon>Oryzoideae</taxon>
        <taxon>Oryzeae</taxon>
        <taxon>Oryzinae</taxon>
        <taxon>Oryza</taxon>
    </lineage>
</organism>
<reference evidence="2" key="2">
    <citation type="submission" date="2015-03" db="UniProtKB">
        <authorList>
            <consortium name="EnsemblPlants"/>
        </authorList>
    </citation>
    <scope>IDENTIFICATION</scope>
</reference>
<name>A0A0D3H1Q7_9ORYZ</name>
<evidence type="ECO:0000256" key="1">
    <source>
        <dbReference type="SAM" id="MobiDB-lite"/>
    </source>
</evidence>